<keyword evidence="2" id="KW-1185">Reference proteome</keyword>
<evidence type="ECO:0000313" key="2">
    <source>
        <dbReference type="Proteomes" id="UP000275137"/>
    </source>
</evidence>
<dbReference type="AlphaFoldDB" id="A0A3N0UZJ5"/>
<dbReference type="EMBL" id="RJVP01000004">
    <property type="protein sequence ID" value="ROH85782.1"/>
    <property type="molecule type" value="Genomic_DNA"/>
</dbReference>
<gene>
    <name evidence="1" type="ORF">ED236_08550</name>
</gene>
<accession>A0A3N0UZJ5</accession>
<evidence type="ECO:0008006" key="3">
    <source>
        <dbReference type="Google" id="ProtNLM"/>
    </source>
</evidence>
<dbReference type="Proteomes" id="UP000275137">
    <property type="component" value="Unassembled WGS sequence"/>
</dbReference>
<protein>
    <recommendedName>
        <fullName evidence="3">GspL cytoplasmic actin-ATPase-like domain-containing protein</fullName>
    </recommendedName>
</protein>
<reference evidence="1 2" key="1">
    <citation type="submission" date="2018-10" db="EMBL/GenBank/DDBJ databases">
        <authorList>
            <person name="Chen W.-M."/>
        </authorList>
    </citation>
    <scope>NUCLEOTIDE SEQUENCE [LARGE SCALE GENOMIC DNA]</scope>
    <source>
        <strain evidence="1 2">H-5</strain>
    </source>
</reference>
<sequence>MFNKISFSQISFSGLNVSHIGLCIAQHHISLARYRFGRASDYQQFAADDAAGLQAYLQRYRRDRLTLIAMDGSLELRLESIPPCRGRALTQLLQRRLALAYPDAELRCAQRLSQLGLHSKHTAVAGDPTGNNAEHNGLLMALTPSSRLQSCLDLLDRLQYRLAHLIAAPSLLTRLLTRLSLPIVQTVCYEVLPQQLRQTFIRHGEVIACRLLPSQQDPAACLASCVEETQRLRKHLQQQGWIQSDKPLTVVLVDSVYLHWPALPATDHDPETWRRADPAQLIPHQHILENAWAAYPLLLCSSGKLGRLPNLIPARRQLALHLYRWRCSLGMLSACSLLTATLYATPTLLEAKRLSERPAARLAALDSRTTNASPAPANTTPMTQLEQALHQPQPGAAQILQHVGLVLEALPQVSLMQLHWHSLQPDRSTQLIELHDTQAASRPGSGTGAGEQAALTELRLHLQLQSSELETLLNRFNADPAFTQIELLSTGGNGKEILIQPRQAAKPSSFELRVRLFAGGSPT</sequence>
<organism evidence="1 2">
    <name type="scientific">Pseudomethylobacillus aquaticus</name>
    <dbReference type="NCBI Taxonomy" id="2676064"/>
    <lineage>
        <taxon>Bacteria</taxon>
        <taxon>Pseudomonadati</taxon>
        <taxon>Pseudomonadota</taxon>
        <taxon>Betaproteobacteria</taxon>
        <taxon>Nitrosomonadales</taxon>
        <taxon>Methylophilaceae</taxon>
        <taxon>Pseudomethylobacillus</taxon>
    </lineage>
</organism>
<dbReference type="RefSeq" id="WP_123237556.1">
    <property type="nucleotide sequence ID" value="NZ_RJVP01000004.1"/>
</dbReference>
<name>A0A3N0UZJ5_9PROT</name>
<comment type="caution">
    <text evidence="1">The sequence shown here is derived from an EMBL/GenBank/DDBJ whole genome shotgun (WGS) entry which is preliminary data.</text>
</comment>
<evidence type="ECO:0000313" key="1">
    <source>
        <dbReference type="EMBL" id="ROH85782.1"/>
    </source>
</evidence>
<proteinExistence type="predicted"/>